<keyword evidence="1" id="KW-0472">Membrane</keyword>
<evidence type="ECO:0000313" key="3">
    <source>
        <dbReference type="Proteomes" id="UP000177596"/>
    </source>
</evidence>
<keyword evidence="1" id="KW-1133">Transmembrane helix</keyword>
<keyword evidence="1" id="KW-0812">Transmembrane</keyword>
<evidence type="ECO:0008006" key="4">
    <source>
        <dbReference type="Google" id="ProtNLM"/>
    </source>
</evidence>
<reference evidence="2 3" key="1">
    <citation type="journal article" date="2016" name="Nat. Commun.">
        <title>Thousands of microbial genomes shed light on interconnected biogeochemical processes in an aquifer system.</title>
        <authorList>
            <person name="Anantharaman K."/>
            <person name="Brown C.T."/>
            <person name="Hug L.A."/>
            <person name="Sharon I."/>
            <person name="Castelle C.J."/>
            <person name="Probst A.J."/>
            <person name="Thomas B.C."/>
            <person name="Singh A."/>
            <person name="Wilkins M.J."/>
            <person name="Karaoz U."/>
            <person name="Brodie E.L."/>
            <person name="Williams K.H."/>
            <person name="Hubbard S.S."/>
            <person name="Banfield J.F."/>
        </authorList>
    </citation>
    <scope>NUCLEOTIDE SEQUENCE [LARGE SCALE GENOMIC DNA]</scope>
</reference>
<feature type="transmembrane region" description="Helical" evidence="1">
    <location>
        <begin position="6"/>
        <end position="23"/>
    </location>
</feature>
<evidence type="ECO:0000313" key="2">
    <source>
        <dbReference type="EMBL" id="OGM87825.1"/>
    </source>
</evidence>
<accession>A0A1F8DJ56</accession>
<dbReference type="PANTHER" id="PTHR37953">
    <property type="entry name" value="UPF0127 PROTEIN MJ1496"/>
    <property type="match status" value="1"/>
</dbReference>
<dbReference type="AlphaFoldDB" id="A0A1F8DJ56"/>
<dbReference type="InterPro" id="IPR038695">
    <property type="entry name" value="Saro_0823-like_sf"/>
</dbReference>
<sequence>MFKHIILPILGVLVFIVVVGLLVRKSGSPGLTNIFIPKPTGGPVKTITVSAAKIDVQIADTAEKRVAGLSGVTSLKENEGMLFVFDAKGVTPLFWMKGMLIPLDLIWIGDGKIVKIDKNIPIPPPGTPDVNLQTYSPGAPVDYVLEVNAGFSDRNSVNVEDDVDLSGI</sequence>
<dbReference type="Gene3D" id="2.60.120.1140">
    <property type="entry name" value="Protein of unknown function DUF192"/>
    <property type="match status" value="1"/>
</dbReference>
<organism evidence="2 3">
    <name type="scientific">Candidatus Woesebacteria bacterium RIFOXYD1_FULL_43_18</name>
    <dbReference type="NCBI Taxonomy" id="1802551"/>
    <lineage>
        <taxon>Bacteria</taxon>
        <taxon>Candidatus Woeseibacteriota</taxon>
    </lineage>
</organism>
<dbReference type="Proteomes" id="UP000177596">
    <property type="component" value="Unassembled WGS sequence"/>
</dbReference>
<evidence type="ECO:0000256" key="1">
    <source>
        <dbReference type="SAM" id="Phobius"/>
    </source>
</evidence>
<dbReference type="InterPro" id="IPR003795">
    <property type="entry name" value="DUF192"/>
</dbReference>
<gene>
    <name evidence="2" type="ORF">A2573_01460</name>
</gene>
<proteinExistence type="predicted"/>
<dbReference type="PANTHER" id="PTHR37953:SF1">
    <property type="entry name" value="UPF0127 PROTEIN MJ1496"/>
    <property type="match status" value="1"/>
</dbReference>
<dbReference type="EMBL" id="MGIL01000021">
    <property type="protein sequence ID" value="OGM87825.1"/>
    <property type="molecule type" value="Genomic_DNA"/>
</dbReference>
<comment type="caution">
    <text evidence="2">The sequence shown here is derived from an EMBL/GenBank/DDBJ whole genome shotgun (WGS) entry which is preliminary data.</text>
</comment>
<dbReference type="Pfam" id="PF02643">
    <property type="entry name" value="DUF192"/>
    <property type="match status" value="1"/>
</dbReference>
<protein>
    <recommendedName>
        <fullName evidence="4">DUF192 domain-containing protein</fullName>
    </recommendedName>
</protein>
<name>A0A1F8DJ56_9BACT</name>